<protein>
    <recommendedName>
        <fullName evidence="7">2-succinyl-5-enolpyruvyl-6-hydroxy-3-cyclohexene-1-carboxylate synthase</fullName>
        <shortName evidence="7">SEPHCHC synthase</shortName>
        <ecNumber evidence="7">2.2.1.9</ecNumber>
    </recommendedName>
    <alternativeName>
        <fullName evidence="7">Menaquinone biosynthesis protein MenD</fullName>
    </alternativeName>
</protein>
<dbReference type="PIRSF" id="PIRSF004983">
    <property type="entry name" value="MenD"/>
    <property type="match status" value="1"/>
</dbReference>
<comment type="function">
    <text evidence="7">Catalyzes the thiamine diphosphate-dependent decarboxylation of 2-oxoglutarate and the subsequent addition of the resulting succinic semialdehyde-thiamine pyrophosphate anion to isochorismate to yield 2-succinyl-5-enolpyruvyl-6-hydroxy-3-cyclohexene-1-carboxylate (SEPHCHC).</text>
</comment>
<dbReference type="NCBIfam" id="TIGR00173">
    <property type="entry name" value="menD"/>
    <property type="match status" value="1"/>
</dbReference>
<organism evidence="11 12">
    <name type="scientific">Anoxybacillus andreesenii</name>
    <dbReference type="NCBI Taxonomy" id="1325932"/>
    <lineage>
        <taxon>Bacteria</taxon>
        <taxon>Bacillati</taxon>
        <taxon>Bacillota</taxon>
        <taxon>Bacilli</taxon>
        <taxon>Bacillales</taxon>
        <taxon>Anoxybacillaceae</taxon>
        <taxon>Anoxybacillus</taxon>
    </lineage>
</organism>
<name>A0ABT9VA50_9BACL</name>
<dbReference type="InterPro" id="IPR029035">
    <property type="entry name" value="DHS-like_NAD/FAD-binding_dom"/>
</dbReference>
<keyword evidence="1 7" id="KW-0474">Menaquinone biosynthesis</keyword>
<dbReference type="Pfam" id="PF02776">
    <property type="entry name" value="TPP_enzyme_N"/>
    <property type="match status" value="1"/>
</dbReference>
<keyword evidence="2 7" id="KW-0808">Transferase</keyword>
<keyword evidence="6 7" id="KW-0464">Manganese</keyword>
<comment type="cofactor">
    <cofactor evidence="7">
        <name>thiamine diphosphate</name>
        <dbReference type="ChEBI" id="CHEBI:58937"/>
    </cofactor>
    <text evidence="7">Binds 1 thiamine pyrophosphate per subunit.</text>
</comment>
<evidence type="ECO:0000259" key="10">
    <source>
        <dbReference type="Pfam" id="PF16582"/>
    </source>
</evidence>
<feature type="domain" description="Menaquinone biosynthesis protein MenD middle" evidence="10">
    <location>
        <begin position="223"/>
        <end position="404"/>
    </location>
</feature>
<evidence type="ECO:0000256" key="7">
    <source>
        <dbReference type="HAMAP-Rule" id="MF_01659"/>
    </source>
</evidence>
<accession>A0ABT9VA50</accession>
<gene>
    <name evidence="7" type="primary">menD</name>
    <name evidence="11" type="ORF">J2S07_004187</name>
</gene>
<feature type="domain" description="Thiamine pyrophosphate enzyme N-terminal TPP-binding" evidence="9">
    <location>
        <begin position="13"/>
        <end position="124"/>
    </location>
</feature>
<dbReference type="InterPro" id="IPR004433">
    <property type="entry name" value="MenaQ_synth_MenD"/>
</dbReference>
<dbReference type="SUPFAM" id="SSF52467">
    <property type="entry name" value="DHS-like NAD/FAD-binding domain"/>
    <property type="match status" value="1"/>
</dbReference>
<dbReference type="SUPFAM" id="SSF52518">
    <property type="entry name" value="Thiamin diphosphate-binding fold (THDP-binding)"/>
    <property type="match status" value="2"/>
</dbReference>
<comment type="pathway">
    <text evidence="7">Quinol/quinone metabolism; menaquinone biosynthesis.</text>
</comment>
<comment type="subunit">
    <text evidence="7">Homodimer.</text>
</comment>
<dbReference type="Pfam" id="PF16582">
    <property type="entry name" value="TPP_enzyme_M_2"/>
    <property type="match status" value="1"/>
</dbReference>
<dbReference type="PANTHER" id="PTHR42916">
    <property type="entry name" value="2-SUCCINYL-5-ENOLPYRUVYL-6-HYDROXY-3-CYCLOHEXENE-1-CARBOXYLATE SYNTHASE"/>
    <property type="match status" value="1"/>
</dbReference>
<keyword evidence="12" id="KW-1185">Reference proteome</keyword>
<dbReference type="CDD" id="cd02009">
    <property type="entry name" value="TPP_SHCHC_synthase"/>
    <property type="match status" value="1"/>
</dbReference>
<dbReference type="InterPro" id="IPR032264">
    <property type="entry name" value="MenD_middle"/>
</dbReference>
<comment type="similarity">
    <text evidence="7">Belongs to the TPP enzyme family. MenD subfamily.</text>
</comment>
<dbReference type="Gene3D" id="3.40.50.1220">
    <property type="entry name" value="TPP-binding domain"/>
    <property type="match status" value="1"/>
</dbReference>
<dbReference type="Gene3D" id="3.40.50.970">
    <property type="match status" value="2"/>
</dbReference>
<dbReference type="RefSeq" id="WP_307152275.1">
    <property type="nucleotide sequence ID" value="NZ_JAUSTU010000040.1"/>
</dbReference>
<dbReference type="CDD" id="cd07037">
    <property type="entry name" value="TPP_PYR_MenD"/>
    <property type="match status" value="1"/>
</dbReference>
<reference evidence="11 12" key="1">
    <citation type="submission" date="2023-07" db="EMBL/GenBank/DDBJ databases">
        <title>Genomic Encyclopedia of Type Strains, Phase IV (KMG-IV): sequencing the most valuable type-strain genomes for metagenomic binning, comparative biology and taxonomic classification.</title>
        <authorList>
            <person name="Goeker M."/>
        </authorList>
    </citation>
    <scope>NUCLEOTIDE SEQUENCE [LARGE SCALE GENOMIC DNA]</scope>
    <source>
        <strain evidence="11 12">DSM 23948</strain>
    </source>
</reference>
<evidence type="ECO:0000256" key="3">
    <source>
        <dbReference type="ARBA" id="ARBA00022723"/>
    </source>
</evidence>
<evidence type="ECO:0000259" key="8">
    <source>
        <dbReference type="Pfam" id="PF02775"/>
    </source>
</evidence>
<comment type="cofactor">
    <cofactor evidence="7">
        <name>Mg(2+)</name>
        <dbReference type="ChEBI" id="CHEBI:18420"/>
    </cofactor>
    <cofactor evidence="7">
        <name>Mn(2+)</name>
        <dbReference type="ChEBI" id="CHEBI:29035"/>
    </cofactor>
</comment>
<feature type="domain" description="Thiamine pyrophosphate enzyme TPP-binding" evidence="8">
    <location>
        <begin position="429"/>
        <end position="552"/>
    </location>
</feature>
<dbReference type="Pfam" id="PF02775">
    <property type="entry name" value="TPP_enzyme_C"/>
    <property type="match status" value="1"/>
</dbReference>
<dbReference type="InterPro" id="IPR029061">
    <property type="entry name" value="THDP-binding"/>
</dbReference>
<comment type="caution">
    <text evidence="11">The sequence shown here is derived from an EMBL/GenBank/DDBJ whole genome shotgun (WGS) entry which is preliminary data.</text>
</comment>
<dbReference type="Proteomes" id="UP001231362">
    <property type="component" value="Unassembled WGS sequence"/>
</dbReference>
<dbReference type="GO" id="GO:0070204">
    <property type="term" value="F:2-succinyl-5-enolpyruvyl-6-hydroxy-3-cyclohexene-1-carboxylic-acid synthase activity"/>
    <property type="evidence" value="ECO:0007669"/>
    <property type="project" value="UniProtKB-EC"/>
</dbReference>
<dbReference type="EC" id="2.2.1.9" evidence="7"/>
<dbReference type="HAMAP" id="MF_01659">
    <property type="entry name" value="MenD"/>
    <property type="match status" value="1"/>
</dbReference>
<proteinExistence type="inferred from homology"/>
<comment type="catalytic activity">
    <reaction evidence="7">
        <text>isochorismate + 2-oxoglutarate + H(+) = 5-enolpyruvoyl-6-hydroxy-2-succinyl-cyclohex-3-ene-1-carboxylate + CO2</text>
        <dbReference type="Rhea" id="RHEA:25593"/>
        <dbReference type="ChEBI" id="CHEBI:15378"/>
        <dbReference type="ChEBI" id="CHEBI:16526"/>
        <dbReference type="ChEBI" id="CHEBI:16810"/>
        <dbReference type="ChEBI" id="CHEBI:29780"/>
        <dbReference type="ChEBI" id="CHEBI:58818"/>
        <dbReference type="EC" id="2.2.1.9"/>
    </reaction>
</comment>
<evidence type="ECO:0000313" key="12">
    <source>
        <dbReference type="Proteomes" id="UP001231362"/>
    </source>
</evidence>
<keyword evidence="5 7" id="KW-0786">Thiamine pyrophosphate</keyword>
<comment type="pathway">
    <text evidence="7">Quinol/quinone metabolism; 1,4-dihydroxy-2-naphthoate biosynthesis; 1,4-dihydroxy-2-naphthoate from chorismate: step 2/7.</text>
</comment>
<evidence type="ECO:0000256" key="4">
    <source>
        <dbReference type="ARBA" id="ARBA00022842"/>
    </source>
</evidence>
<evidence type="ECO:0000259" key="9">
    <source>
        <dbReference type="Pfam" id="PF02776"/>
    </source>
</evidence>
<evidence type="ECO:0000313" key="11">
    <source>
        <dbReference type="EMBL" id="MDQ0157837.1"/>
    </source>
</evidence>
<dbReference type="InterPro" id="IPR012001">
    <property type="entry name" value="Thiamin_PyroP_enz_TPP-bd_dom"/>
</dbReference>
<keyword evidence="3 7" id="KW-0479">Metal-binding</keyword>
<dbReference type="PANTHER" id="PTHR42916:SF1">
    <property type="entry name" value="PROTEIN PHYLLO, CHLOROPLASTIC"/>
    <property type="match status" value="1"/>
</dbReference>
<evidence type="ECO:0000256" key="5">
    <source>
        <dbReference type="ARBA" id="ARBA00023052"/>
    </source>
</evidence>
<evidence type="ECO:0000256" key="6">
    <source>
        <dbReference type="ARBA" id="ARBA00023211"/>
    </source>
</evidence>
<dbReference type="InterPro" id="IPR011766">
    <property type="entry name" value="TPP_enzyme_TPP-bd"/>
</dbReference>
<sequence length="584" mass="65269">MSNQEALTSYIAAFVSELVHTGIRDVVVSPGSRSTPMAMVMAEHPDLRVHINVDERSAAFFGLGMAKASGQPVAILCTSGTAAANYFPAIVEAHYSRVPLVVLTADRPHELRDVGAPQAIDQIHLYGHHVKWFVEMALPEETEEQQRYVRTVCARAATTALAAPAGPVHLNFPFREPLVPNLEREDLFQVSERENGYVMIDRGIPTLASQQLERIGNHLSNYSRGIIVCGSIEQDGFIEAVTTLANHLKFPIIADPLSQLRSGTHDGTNIIDTYDTFLRNEDAKDALKPDVIIRFGAMPVSKALTIFLKENKQADQWVIDSGSGWRDPSLLSSLMLYCGEKEFCQSILEYVEKKSEDDYLIKWRELNSFTKTCLKKIRDVNQLSEGKLFHMLPDILPEGATVFVGNSMPIRDLDTFFHFNHNSIKIMANRGANGIDGTISTALGASTVLQPLYLIVGDLTFFHDLNGLMAAKLYDLNIKIIVINNNGGGIFSFLPQAGYPKNFEKLFGTPLDLQFEHAIKMYNGSYDLITDWEHFTSSFQQNMENVGLSVMEITTIRDINLKEHRDLWNYVSQEISRLLKGDRA</sequence>
<dbReference type="EMBL" id="JAUSTU010000040">
    <property type="protein sequence ID" value="MDQ0157837.1"/>
    <property type="molecule type" value="Genomic_DNA"/>
</dbReference>
<evidence type="ECO:0000256" key="1">
    <source>
        <dbReference type="ARBA" id="ARBA00022428"/>
    </source>
</evidence>
<evidence type="ECO:0000256" key="2">
    <source>
        <dbReference type="ARBA" id="ARBA00022679"/>
    </source>
</evidence>
<keyword evidence="4 7" id="KW-0460">Magnesium</keyword>